<reference evidence="1" key="1">
    <citation type="journal article" date="2020" name="Stud. Mycol.">
        <title>101 Dothideomycetes genomes: a test case for predicting lifestyles and emergence of pathogens.</title>
        <authorList>
            <person name="Haridas S."/>
            <person name="Albert R."/>
            <person name="Binder M."/>
            <person name="Bloem J."/>
            <person name="Labutti K."/>
            <person name="Salamov A."/>
            <person name="Andreopoulos B."/>
            <person name="Baker S."/>
            <person name="Barry K."/>
            <person name="Bills G."/>
            <person name="Bluhm B."/>
            <person name="Cannon C."/>
            <person name="Castanera R."/>
            <person name="Culley D."/>
            <person name="Daum C."/>
            <person name="Ezra D."/>
            <person name="Gonzalez J."/>
            <person name="Henrissat B."/>
            <person name="Kuo A."/>
            <person name="Liang C."/>
            <person name="Lipzen A."/>
            <person name="Lutzoni F."/>
            <person name="Magnuson J."/>
            <person name="Mondo S."/>
            <person name="Nolan M."/>
            <person name="Ohm R."/>
            <person name="Pangilinan J."/>
            <person name="Park H.-J."/>
            <person name="Ramirez L."/>
            <person name="Alfaro M."/>
            <person name="Sun H."/>
            <person name="Tritt A."/>
            <person name="Yoshinaga Y."/>
            <person name="Zwiers L.-H."/>
            <person name="Turgeon B."/>
            <person name="Goodwin S."/>
            <person name="Spatafora J."/>
            <person name="Crous P."/>
            <person name="Grigoriev I."/>
        </authorList>
    </citation>
    <scope>NUCLEOTIDE SEQUENCE</scope>
    <source>
        <strain evidence="1">CBS 122368</strain>
    </source>
</reference>
<evidence type="ECO:0000313" key="2">
    <source>
        <dbReference type="Proteomes" id="UP000800094"/>
    </source>
</evidence>
<protein>
    <submittedName>
        <fullName evidence="1">Uncharacterized protein</fullName>
    </submittedName>
</protein>
<gene>
    <name evidence="1" type="ORF">BU26DRAFT_214160</name>
</gene>
<dbReference type="AlphaFoldDB" id="A0A6A6IS17"/>
<dbReference type="EMBL" id="ML987191">
    <property type="protein sequence ID" value="KAF2253069.1"/>
    <property type="molecule type" value="Genomic_DNA"/>
</dbReference>
<organism evidence="1 2">
    <name type="scientific">Trematosphaeria pertusa</name>
    <dbReference type="NCBI Taxonomy" id="390896"/>
    <lineage>
        <taxon>Eukaryota</taxon>
        <taxon>Fungi</taxon>
        <taxon>Dikarya</taxon>
        <taxon>Ascomycota</taxon>
        <taxon>Pezizomycotina</taxon>
        <taxon>Dothideomycetes</taxon>
        <taxon>Pleosporomycetidae</taxon>
        <taxon>Pleosporales</taxon>
        <taxon>Massarineae</taxon>
        <taxon>Trematosphaeriaceae</taxon>
        <taxon>Trematosphaeria</taxon>
    </lineage>
</organism>
<keyword evidence="2" id="KW-1185">Reference proteome</keyword>
<evidence type="ECO:0000313" key="1">
    <source>
        <dbReference type="EMBL" id="KAF2253069.1"/>
    </source>
</evidence>
<dbReference type="Proteomes" id="UP000800094">
    <property type="component" value="Unassembled WGS sequence"/>
</dbReference>
<dbReference type="GeneID" id="54574016"/>
<name>A0A6A6IS17_9PLEO</name>
<proteinExistence type="predicted"/>
<accession>A0A6A6IS17</accession>
<sequence length="97" mass="10928">MRSVHFILRHRAAFSNAIQVLSFIQLTNTFTTCLGRLAPMFWRPSARRGREGKPQYSATCRTDAYLHRTPPVLEAPNLEIGDRPPRVLLGDVSALGH</sequence>
<dbReference type="RefSeq" id="XP_033688073.1">
    <property type="nucleotide sequence ID" value="XM_033820686.1"/>
</dbReference>